<dbReference type="Pfam" id="PF00067">
    <property type="entry name" value="p450"/>
    <property type="match status" value="1"/>
</dbReference>
<proteinExistence type="inferred from homology"/>
<protein>
    <submittedName>
        <fullName evidence="9">Cytochrome P450</fullName>
    </submittedName>
</protein>
<organism evidence="9 10">
    <name type="scientific">Floridaenema aerugineum BLCC-F46</name>
    <dbReference type="NCBI Taxonomy" id="3153654"/>
    <lineage>
        <taxon>Bacteria</taxon>
        <taxon>Bacillati</taxon>
        <taxon>Cyanobacteriota</taxon>
        <taxon>Cyanophyceae</taxon>
        <taxon>Oscillatoriophycideae</taxon>
        <taxon>Aerosakkonematales</taxon>
        <taxon>Aerosakkonemataceae</taxon>
        <taxon>Floridanema</taxon>
        <taxon>Floridanema aerugineum</taxon>
    </lineage>
</organism>
<keyword evidence="4 8" id="KW-0479">Metal-binding</keyword>
<evidence type="ECO:0000256" key="5">
    <source>
        <dbReference type="ARBA" id="ARBA00023002"/>
    </source>
</evidence>
<keyword evidence="10" id="KW-1185">Reference proteome</keyword>
<evidence type="ECO:0000256" key="8">
    <source>
        <dbReference type="RuleBase" id="RU000461"/>
    </source>
</evidence>
<dbReference type="PRINTS" id="PR00465">
    <property type="entry name" value="EP450IV"/>
</dbReference>
<dbReference type="InterPro" id="IPR017972">
    <property type="entry name" value="Cyt_P450_CS"/>
</dbReference>
<reference evidence="9 10" key="1">
    <citation type="submission" date="2024-09" db="EMBL/GenBank/DDBJ databases">
        <title>Floridaenema gen nov. (Aerosakkonemataceae, Aerosakkonematales ord. nov., Cyanobacteria) from benthic tropical and subtropical fresh waters, with the description of four new species.</title>
        <authorList>
            <person name="Moretto J.A."/>
            <person name="Berthold D.E."/>
            <person name="Lefler F.W."/>
            <person name="Huang I.-S."/>
            <person name="Laughinghouse H. IV."/>
        </authorList>
    </citation>
    <scope>NUCLEOTIDE SEQUENCE [LARGE SCALE GENOMIC DNA]</scope>
    <source>
        <strain evidence="9 10">BLCC-F46</strain>
    </source>
</reference>
<gene>
    <name evidence="9" type="ORF">ACE1CC_30740</name>
</gene>
<keyword evidence="5 8" id="KW-0560">Oxidoreductase</keyword>
<keyword evidence="6 8" id="KW-0408">Iron</keyword>
<evidence type="ECO:0000256" key="4">
    <source>
        <dbReference type="ARBA" id="ARBA00022723"/>
    </source>
</evidence>
<dbReference type="InterPro" id="IPR001128">
    <property type="entry name" value="Cyt_P450"/>
</dbReference>
<evidence type="ECO:0000313" key="10">
    <source>
        <dbReference type="Proteomes" id="UP001576774"/>
    </source>
</evidence>
<comment type="similarity">
    <text evidence="2 8">Belongs to the cytochrome P450 family.</text>
</comment>
<comment type="cofactor">
    <cofactor evidence="1">
        <name>heme</name>
        <dbReference type="ChEBI" id="CHEBI:30413"/>
    </cofactor>
</comment>
<accession>A0ABV4XEL8</accession>
<comment type="caution">
    <text evidence="9">The sequence shown here is derived from an EMBL/GenBank/DDBJ whole genome shotgun (WGS) entry which is preliminary data.</text>
</comment>
<dbReference type="InterPro" id="IPR002403">
    <property type="entry name" value="Cyt_P450_E_grp-IV"/>
</dbReference>
<sequence>MLLFGPQVQKFFWGRILYQIGRTHADESIYYQPEKFDPERFSPERSEDKKPFSYVHFGGGMRECLGKVFAQLVMKVFAVYLVRDYNWELLPEQNLELVKNTNTASERWFKGKFLAFVSFDNSVIVFPNCGLGN</sequence>
<evidence type="ECO:0000256" key="7">
    <source>
        <dbReference type="ARBA" id="ARBA00023033"/>
    </source>
</evidence>
<dbReference type="EMBL" id="JBHFNQ010000219">
    <property type="protein sequence ID" value="MFB2881251.1"/>
    <property type="molecule type" value="Genomic_DNA"/>
</dbReference>
<dbReference type="InterPro" id="IPR050476">
    <property type="entry name" value="Insect_CytP450_Detox"/>
</dbReference>
<dbReference type="PANTHER" id="PTHR24292">
    <property type="entry name" value="CYTOCHROME P450"/>
    <property type="match status" value="1"/>
</dbReference>
<evidence type="ECO:0000313" key="9">
    <source>
        <dbReference type="EMBL" id="MFB2881251.1"/>
    </source>
</evidence>
<evidence type="ECO:0000256" key="6">
    <source>
        <dbReference type="ARBA" id="ARBA00023004"/>
    </source>
</evidence>
<dbReference type="SUPFAM" id="SSF48264">
    <property type="entry name" value="Cytochrome P450"/>
    <property type="match status" value="1"/>
</dbReference>
<dbReference type="InterPro" id="IPR036396">
    <property type="entry name" value="Cyt_P450_sf"/>
</dbReference>
<evidence type="ECO:0000256" key="1">
    <source>
        <dbReference type="ARBA" id="ARBA00001971"/>
    </source>
</evidence>
<evidence type="ECO:0000256" key="3">
    <source>
        <dbReference type="ARBA" id="ARBA00022617"/>
    </source>
</evidence>
<dbReference type="PANTHER" id="PTHR24292:SF54">
    <property type="entry name" value="CYP9F3-RELATED"/>
    <property type="match status" value="1"/>
</dbReference>
<evidence type="ECO:0000256" key="2">
    <source>
        <dbReference type="ARBA" id="ARBA00010617"/>
    </source>
</evidence>
<dbReference type="PROSITE" id="PS00086">
    <property type="entry name" value="CYTOCHROME_P450"/>
    <property type="match status" value="1"/>
</dbReference>
<keyword evidence="3 8" id="KW-0349">Heme</keyword>
<name>A0ABV4XEL8_9CYAN</name>
<keyword evidence="7 8" id="KW-0503">Monooxygenase</keyword>
<dbReference type="RefSeq" id="WP_413274235.1">
    <property type="nucleotide sequence ID" value="NZ_JBHFNQ010000219.1"/>
</dbReference>
<dbReference type="Gene3D" id="1.10.630.10">
    <property type="entry name" value="Cytochrome P450"/>
    <property type="match status" value="1"/>
</dbReference>
<dbReference type="Proteomes" id="UP001576774">
    <property type="component" value="Unassembled WGS sequence"/>
</dbReference>